<reference evidence="3" key="3">
    <citation type="journal article" date="2016" name="Gigascience">
        <title>De novo construction of an expanded transcriptome assembly for the western tarnished plant bug, Lygus hesperus.</title>
        <authorList>
            <person name="Tassone E.E."/>
            <person name="Geib S.M."/>
            <person name="Hall B."/>
            <person name="Fabrick J.A."/>
            <person name="Brent C.S."/>
            <person name="Hull J.J."/>
        </authorList>
    </citation>
    <scope>NUCLEOTIDE SEQUENCE</scope>
</reference>
<reference evidence="2" key="2">
    <citation type="submission" date="2014-07" db="EMBL/GenBank/DDBJ databases">
        <authorList>
            <person name="Hull J."/>
        </authorList>
    </citation>
    <scope>NUCLEOTIDE SEQUENCE</scope>
</reference>
<dbReference type="EMBL" id="GDHC01011674">
    <property type="protein sequence ID" value="JAQ06955.1"/>
    <property type="molecule type" value="Transcribed_RNA"/>
</dbReference>
<dbReference type="EMBL" id="GBHO01037122">
    <property type="protein sequence ID" value="JAG06482.1"/>
    <property type="molecule type" value="Transcribed_RNA"/>
</dbReference>
<feature type="chain" id="PRO_5011845784" evidence="1">
    <location>
        <begin position="16"/>
        <end position="247"/>
    </location>
</feature>
<sequence>MLLLVAVALIGAVASEPQGVIPMGYNIVAPNVAPSVFPISYSTIPAATVPSGIPAVIPATLSGPIPAESVPASTFPLGSIPTAAIPMGSFPAAAIPMGTIPAAGIPAATIPAAPGVIQMGQNIVYPSSDVNTASPSSVPKPVEDTPEVKKARMDFETAYNKALNGNQESTSVFRAKRDLQRVLPYGYNLPYSGYVTPYGQISGAVPSSHVIPSNVLHSPYANVLSSNVIPSNVIPSNVLHAQYYHHV</sequence>
<gene>
    <name evidence="2" type="primary">RBM12_2</name>
    <name evidence="2" type="ORF">CM83_17929</name>
    <name evidence="3" type="ORF">g.30188</name>
</gene>
<organism evidence="2">
    <name type="scientific">Lygus hesperus</name>
    <name type="common">Western plant bug</name>
    <dbReference type="NCBI Taxonomy" id="30085"/>
    <lineage>
        <taxon>Eukaryota</taxon>
        <taxon>Metazoa</taxon>
        <taxon>Ecdysozoa</taxon>
        <taxon>Arthropoda</taxon>
        <taxon>Hexapoda</taxon>
        <taxon>Insecta</taxon>
        <taxon>Pterygota</taxon>
        <taxon>Neoptera</taxon>
        <taxon>Paraneoptera</taxon>
        <taxon>Hemiptera</taxon>
        <taxon>Heteroptera</taxon>
        <taxon>Panheteroptera</taxon>
        <taxon>Cimicomorpha</taxon>
        <taxon>Miridae</taxon>
        <taxon>Mirini</taxon>
        <taxon>Lygus</taxon>
    </lineage>
</organism>
<keyword evidence="1" id="KW-0732">Signal</keyword>
<evidence type="ECO:0000313" key="2">
    <source>
        <dbReference type="EMBL" id="JAG06482.1"/>
    </source>
</evidence>
<protein>
    <submittedName>
        <fullName evidence="2">RNA-binding protein 12</fullName>
    </submittedName>
</protein>
<evidence type="ECO:0000313" key="3">
    <source>
        <dbReference type="EMBL" id="JAQ06955.1"/>
    </source>
</evidence>
<accession>A0A0A9WDG2</accession>
<reference evidence="2" key="1">
    <citation type="journal article" date="2014" name="PLoS ONE">
        <title>Transcriptome-Based Identification of ABC Transporters in the Western Tarnished Plant Bug Lygus hesperus.</title>
        <authorList>
            <person name="Hull J.J."/>
            <person name="Chaney K."/>
            <person name="Geib S.M."/>
            <person name="Fabrick J.A."/>
            <person name="Brent C.S."/>
            <person name="Walsh D."/>
            <person name="Lavine L.C."/>
        </authorList>
    </citation>
    <scope>NUCLEOTIDE SEQUENCE</scope>
</reference>
<proteinExistence type="predicted"/>
<name>A0A0A9WDG2_LYGHE</name>
<feature type="signal peptide" evidence="1">
    <location>
        <begin position="1"/>
        <end position="15"/>
    </location>
</feature>
<dbReference type="AlphaFoldDB" id="A0A0A9WDG2"/>
<evidence type="ECO:0000256" key="1">
    <source>
        <dbReference type="SAM" id="SignalP"/>
    </source>
</evidence>